<sequence length="57" mass="6207">NGDCNEDGKVDCRDFAQMHRLGGYGCRDPAIRTTPFYESFENCFNVVSAATLNGGSV</sequence>
<organism evidence="7 8">
    <name type="scientific">Halocaridina rubra</name>
    <name type="common">Hawaiian red shrimp</name>
    <dbReference type="NCBI Taxonomy" id="373956"/>
    <lineage>
        <taxon>Eukaryota</taxon>
        <taxon>Metazoa</taxon>
        <taxon>Ecdysozoa</taxon>
        <taxon>Arthropoda</taxon>
        <taxon>Crustacea</taxon>
        <taxon>Multicrustacea</taxon>
        <taxon>Malacostraca</taxon>
        <taxon>Eumalacostraca</taxon>
        <taxon>Eucarida</taxon>
        <taxon>Decapoda</taxon>
        <taxon>Pleocyemata</taxon>
        <taxon>Caridea</taxon>
        <taxon>Atyoidea</taxon>
        <taxon>Atyidae</taxon>
        <taxon>Halocaridina</taxon>
    </lineage>
</organism>
<dbReference type="Gene3D" id="1.10.530.10">
    <property type="match status" value="1"/>
</dbReference>
<reference evidence="7 8" key="1">
    <citation type="submission" date="2023-11" db="EMBL/GenBank/DDBJ databases">
        <title>Halocaridina rubra genome assembly.</title>
        <authorList>
            <person name="Smith C."/>
        </authorList>
    </citation>
    <scope>NUCLEOTIDE SEQUENCE [LARGE SCALE GENOMIC DNA]</scope>
    <source>
        <strain evidence="7">EP-1</strain>
        <tissue evidence="7">Whole</tissue>
    </source>
</reference>
<accession>A0AAN8WE59</accession>
<comment type="catalytic activity">
    <reaction evidence="1">
        <text>Hydrolysis of (1-&gt;4)-beta-linkages between N-acetylmuramic acid and N-acetyl-D-glucosamine residues in a peptidoglycan and between N-acetyl-D-glucosamine residues in chitodextrins.</text>
        <dbReference type="EC" id="3.2.1.17"/>
    </reaction>
</comment>
<evidence type="ECO:0000256" key="2">
    <source>
        <dbReference type="ARBA" id="ARBA00012732"/>
    </source>
</evidence>
<dbReference type="Proteomes" id="UP001381693">
    <property type="component" value="Unassembled WGS sequence"/>
</dbReference>
<protein>
    <recommendedName>
        <fullName evidence="2">lysozyme</fullName>
        <ecNumber evidence="2">3.2.1.17</ecNumber>
    </recommendedName>
</protein>
<dbReference type="GO" id="GO:0003796">
    <property type="term" value="F:lysozyme activity"/>
    <property type="evidence" value="ECO:0007669"/>
    <property type="project" value="UniProtKB-EC"/>
</dbReference>
<gene>
    <name evidence="7" type="ORF">SK128_018826</name>
</gene>
<keyword evidence="6" id="KW-0326">Glycosidase</keyword>
<evidence type="ECO:0000313" key="8">
    <source>
        <dbReference type="Proteomes" id="UP001381693"/>
    </source>
</evidence>
<dbReference type="GO" id="GO:0042742">
    <property type="term" value="P:defense response to bacterium"/>
    <property type="evidence" value="ECO:0007669"/>
    <property type="project" value="UniProtKB-KW"/>
</dbReference>
<evidence type="ECO:0000256" key="5">
    <source>
        <dbReference type="ARBA" id="ARBA00022801"/>
    </source>
</evidence>
<keyword evidence="4" id="KW-0081">Bacteriolytic enzyme</keyword>
<dbReference type="PROSITE" id="PS51909">
    <property type="entry name" value="LYSOZYME_I"/>
    <property type="match status" value="1"/>
</dbReference>
<name>A0AAN8WE59_HALRR</name>
<feature type="non-terminal residue" evidence="7">
    <location>
        <position position="1"/>
    </location>
</feature>
<dbReference type="GO" id="GO:0031640">
    <property type="term" value="P:killing of cells of another organism"/>
    <property type="evidence" value="ECO:0007669"/>
    <property type="project" value="UniProtKB-KW"/>
</dbReference>
<dbReference type="AlphaFoldDB" id="A0AAN8WE59"/>
<comment type="caution">
    <text evidence="7">The sequence shown here is derived from an EMBL/GenBank/DDBJ whole genome shotgun (WGS) entry which is preliminary data.</text>
</comment>
<dbReference type="InterPro" id="IPR008597">
    <property type="entry name" value="Invert_lysozyme"/>
</dbReference>
<dbReference type="EC" id="3.2.1.17" evidence="2"/>
<evidence type="ECO:0000313" key="7">
    <source>
        <dbReference type="EMBL" id="KAK7060661.1"/>
    </source>
</evidence>
<evidence type="ECO:0000256" key="6">
    <source>
        <dbReference type="ARBA" id="ARBA00023295"/>
    </source>
</evidence>
<evidence type="ECO:0000256" key="3">
    <source>
        <dbReference type="ARBA" id="ARBA00022529"/>
    </source>
</evidence>
<dbReference type="InterPro" id="IPR018247">
    <property type="entry name" value="EF_Hand_1_Ca_BS"/>
</dbReference>
<dbReference type="EMBL" id="JAXCGZ010021051">
    <property type="protein sequence ID" value="KAK7060661.1"/>
    <property type="molecule type" value="Genomic_DNA"/>
</dbReference>
<evidence type="ECO:0000256" key="4">
    <source>
        <dbReference type="ARBA" id="ARBA00022638"/>
    </source>
</evidence>
<dbReference type="Pfam" id="PF05497">
    <property type="entry name" value="Destabilase"/>
    <property type="match status" value="1"/>
</dbReference>
<dbReference type="PROSITE" id="PS00018">
    <property type="entry name" value="EF_HAND_1"/>
    <property type="match status" value="1"/>
</dbReference>
<keyword evidence="5" id="KW-0378">Hydrolase</keyword>
<keyword evidence="8" id="KW-1185">Reference proteome</keyword>
<proteinExistence type="predicted"/>
<evidence type="ECO:0000256" key="1">
    <source>
        <dbReference type="ARBA" id="ARBA00000632"/>
    </source>
</evidence>
<keyword evidence="3" id="KW-0929">Antimicrobial</keyword>